<feature type="transmembrane region" description="Helical" evidence="9">
    <location>
        <begin position="271"/>
        <end position="294"/>
    </location>
</feature>
<dbReference type="PANTHER" id="PTHR42770">
    <property type="entry name" value="AMINO ACID TRANSPORTER-RELATED"/>
    <property type="match status" value="1"/>
</dbReference>
<feature type="transmembrane region" description="Helical" evidence="9">
    <location>
        <begin position="155"/>
        <end position="172"/>
    </location>
</feature>
<keyword evidence="7 9" id="KW-0472">Membrane</keyword>
<keyword evidence="5 9" id="KW-0812">Transmembrane</keyword>
<dbReference type="InterPro" id="IPR002293">
    <property type="entry name" value="AA/rel_permease1"/>
</dbReference>
<accession>A0A973AAG3</accession>
<evidence type="ECO:0000256" key="4">
    <source>
        <dbReference type="ARBA" id="ARBA00022475"/>
    </source>
</evidence>
<dbReference type="Pfam" id="PF13520">
    <property type="entry name" value="AA_permease_2"/>
    <property type="match status" value="1"/>
</dbReference>
<comment type="function">
    <text evidence="8">Major component of the acid-resistance (AR) system allowing enteric pathogens to survive the acidic environment in the stomach. Exchanges extracellular arginine for its intracellular decarboxylation product agmatine (Agm) thereby expelling intracellular protons. Probably undergoes several conformational states in order to translocate the substrate across the membrane; keeps the substrate accessible to only 1 side of the membrane at a time by opening and closing 3 membrane-internal gates.</text>
</comment>
<name>A0A973AAG3_9GAMM</name>
<protein>
    <recommendedName>
        <fullName evidence="3">Arginine/agmatine antiporter</fullName>
    </recommendedName>
</protein>
<comment type="subcellular location">
    <subcellularLocation>
        <location evidence="1">Cell membrane</location>
        <topology evidence="1">Multi-pass membrane protein</topology>
    </subcellularLocation>
</comment>
<keyword evidence="6 9" id="KW-1133">Transmembrane helix</keyword>
<evidence type="ECO:0000256" key="8">
    <source>
        <dbReference type="ARBA" id="ARBA00045636"/>
    </source>
</evidence>
<reference evidence="10" key="1">
    <citation type="submission" date="2020-05" db="EMBL/GenBank/DDBJ databases">
        <title>Sulfur intermediates as new biogeochemical hubs in an aquatic model microbial ecosystem.</title>
        <authorList>
            <person name="Vigneron A."/>
        </authorList>
    </citation>
    <scope>NUCLEOTIDE SEQUENCE</scope>
    <source>
        <strain evidence="10">Bin.250</strain>
    </source>
</reference>
<comment type="caution">
    <text evidence="10">The sequence shown here is derived from an EMBL/GenBank/DDBJ whole genome shotgun (WGS) entry which is preliminary data.</text>
</comment>
<dbReference type="PIRSF" id="PIRSF006060">
    <property type="entry name" value="AA_transporter"/>
    <property type="match status" value="1"/>
</dbReference>
<feature type="transmembrane region" description="Helical" evidence="9">
    <location>
        <begin position="41"/>
        <end position="61"/>
    </location>
</feature>
<feature type="transmembrane region" description="Helical" evidence="9">
    <location>
        <begin position="9"/>
        <end position="29"/>
    </location>
</feature>
<organism evidence="10 11">
    <name type="scientific">SAR86 cluster bacterium</name>
    <dbReference type="NCBI Taxonomy" id="2030880"/>
    <lineage>
        <taxon>Bacteria</taxon>
        <taxon>Pseudomonadati</taxon>
        <taxon>Pseudomonadota</taxon>
        <taxon>Gammaproteobacteria</taxon>
        <taxon>SAR86 cluster</taxon>
    </lineage>
</organism>
<evidence type="ECO:0000256" key="3">
    <source>
        <dbReference type="ARBA" id="ARBA00021069"/>
    </source>
</evidence>
<dbReference type="Proteomes" id="UP000754644">
    <property type="component" value="Unassembled WGS sequence"/>
</dbReference>
<evidence type="ECO:0000256" key="9">
    <source>
        <dbReference type="SAM" id="Phobius"/>
    </source>
</evidence>
<dbReference type="EMBL" id="JABMOJ010000589">
    <property type="protein sequence ID" value="NQV66823.1"/>
    <property type="molecule type" value="Genomic_DNA"/>
</dbReference>
<evidence type="ECO:0000256" key="6">
    <source>
        <dbReference type="ARBA" id="ARBA00022989"/>
    </source>
</evidence>
<sequence>MQKNTKQLGLWMCTALVIGNMIGSGIFLLPSSLAAYGGISIVGWLFTAFGALMTALVFVRLSRKHPAQGGPYAYTRDGFGRLAGFTVAWGYWVSLWCGNAAIAVAMVSYLSVFFPVLQSSPLSGVAVALSAIWLLTAVNCMGVKEAGIIQLMTTVLKLVPLLVIGLAVVFYFDRAAFTPLNTSPVSNFDAITATAALTLWAFLGLESATVPADSVANPTVNIPRATLLGFLIAAVVYISSTVTILSVVPQADLVSSAAPFADAARLMWGEWAGYFIAFIAVISCFGALNGWTLIQGQMPMAAANDGIFPAIFKGHPDSGVPKAGLIISSALVSVLTISNYTGGLVALFTYTILLSTLAVLV</sequence>
<proteinExistence type="inferred from homology"/>
<evidence type="ECO:0000256" key="1">
    <source>
        <dbReference type="ARBA" id="ARBA00004651"/>
    </source>
</evidence>
<evidence type="ECO:0000256" key="7">
    <source>
        <dbReference type="ARBA" id="ARBA00023136"/>
    </source>
</evidence>
<feature type="transmembrane region" description="Helical" evidence="9">
    <location>
        <begin position="226"/>
        <end position="251"/>
    </location>
</feature>
<feature type="non-terminal residue" evidence="10">
    <location>
        <position position="361"/>
    </location>
</feature>
<dbReference type="Gene3D" id="1.20.1740.10">
    <property type="entry name" value="Amino acid/polyamine transporter I"/>
    <property type="match status" value="1"/>
</dbReference>
<evidence type="ECO:0000313" key="11">
    <source>
        <dbReference type="Proteomes" id="UP000754644"/>
    </source>
</evidence>
<evidence type="ECO:0000256" key="5">
    <source>
        <dbReference type="ARBA" id="ARBA00022692"/>
    </source>
</evidence>
<dbReference type="AlphaFoldDB" id="A0A973AAG3"/>
<dbReference type="InterPro" id="IPR050367">
    <property type="entry name" value="APC_superfamily"/>
</dbReference>
<gene>
    <name evidence="10" type="ORF">HQ497_15795</name>
</gene>
<feature type="transmembrane region" description="Helical" evidence="9">
    <location>
        <begin position="122"/>
        <end position="143"/>
    </location>
</feature>
<dbReference type="PANTHER" id="PTHR42770:SF18">
    <property type="entry name" value="ARGININE_AGMATINE ANTIPORTER"/>
    <property type="match status" value="1"/>
</dbReference>
<dbReference type="GO" id="GO:0005886">
    <property type="term" value="C:plasma membrane"/>
    <property type="evidence" value="ECO:0007669"/>
    <property type="project" value="UniProtKB-SubCell"/>
</dbReference>
<keyword evidence="4" id="KW-1003">Cell membrane</keyword>
<comment type="similarity">
    <text evidence="2">Belongs to the amino acid-polyamine-organocation (APC) superfamily. Basic amino acid/polyamine antiporter (APA) (TC 2.A.3.2) family.</text>
</comment>
<feature type="transmembrane region" description="Helical" evidence="9">
    <location>
        <begin position="82"/>
        <end position="110"/>
    </location>
</feature>
<dbReference type="GO" id="GO:0022857">
    <property type="term" value="F:transmembrane transporter activity"/>
    <property type="evidence" value="ECO:0007669"/>
    <property type="project" value="InterPro"/>
</dbReference>
<feature type="transmembrane region" description="Helical" evidence="9">
    <location>
        <begin position="184"/>
        <end position="205"/>
    </location>
</feature>
<evidence type="ECO:0000313" key="10">
    <source>
        <dbReference type="EMBL" id="NQV66823.1"/>
    </source>
</evidence>
<evidence type="ECO:0000256" key="2">
    <source>
        <dbReference type="ARBA" id="ARBA00008220"/>
    </source>
</evidence>